<evidence type="ECO:0000256" key="8">
    <source>
        <dbReference type="ARBA" id="ARBA00023002"/>
    </source>
</evidence>
<name>A0A381LEK4_BLUGR</name>
<dbReference type="SMART" id="SM01219">
    <property type="entry name" value="Frataxin_Cyay"/>
    <property type="match status" value="1"/>
</dbReference>
<dbReference type="Pfam" id="PF01491">
    <property type="entry name" value="Frataxin_Cyay"/>
    <property type="match status" value="1"/>
</dbReference>
<keyword evidence="8" id="KW-0560">Oxidoreductase</keyword>
<comment type="subcellular location">
    <subcellularLocation>
        <location evidence="1">Mitochondrion</location>
    </subcellularLocation>
</comment>
<dbReference type="GO" id="GO:0051537">
    <property type="term" value="F:2 iron, 2 sulfur cluster binding"/>
    <property type="evidence" value="ECO:0007669"/>
    <property type="project" value="TreeGrafter"/>
</dbReference>
<dbReference type="InterPro" id="IPR020895">
    <property type="entry name" value="Frataxin_CS"/>
</dbReference>
<dbReference type="NCBIfam" id="TIGR03421">
    <property type="entry name" value="FeS_CyaY"/>
    <property type="match status" value="1"/>
</dbReference>
<protein>
    <recommendedName>
        <fullName evidence="3">ferroxidase</fullName>
        <ecNumber evidence="3">1.16.3.1</ecNumber>
    </recommendedName>
</protein>
<evidence type="ECO:0000256" key="7">
    <source>
        <dbReference type="ARBA" id="ARBA00022946"/>
    </source>
</evidence>
<proteinExistence type="inferred from homology"/>
<dbReference type="GO" id="GO:0008198">
    <property type="term" value="F:ferrous iron binding"/>
    <property type="evidence" value="ECO:0007669"/>
    <property type="project" value="TreeGrafter"/>
</dbReference>
<dbReference type="GO" id="GO:0006879">
    <property type="term" value="P:intracellular iron ion homeostasis"/>
    <property type="evidence" value="ECO:0007669"/>
    <property type="project" value="UniProtKB-KW"/>
</dbReference>
<dbReference type="PROSITE" id="PS50810">
    <property type="entry name" value="FRATAXIN_2"/>
    <property type="match status" value="1"/>
</dbReference>
<dbReference type="PROSITE" id="PS01344">
    <property type="entry name" value="FRATAXIN_1"/>
    <property type="match status" value="1"/>
</dbReference>
<gene>
    <name evidence="13" type="ORF">BGT96224V2_LOCUS5506</name>
</gene>
<keyword evidence="4" id="KW-0409">Iron storage</keyword>
<dbReference type="PANTHER" id="PTHR16821:SF2">
    <property type="entry name" value="FRATAXIN, MITOCHONDRIAL"/>
    <property type="match status" value="1"/>
</dbReference>
<keyword evidence="5" id="KW-0813">Transport</keyword>
<comment type="catalytic activity">
    <reaction evidence="12">
        <text>4 Fe(2+) + O2 + 4 H(+) = 4 Fe(3+) + 2 H2O</text>
        <dbReference type="Rhea" id="RHEA:11148"/>
        <dbReference type="ChEBI" id="CHEBI:15377"/>
        <dbReference type="ChEBI" id="CHEBI:15378"/>
        <dbReference type="ChEBI" id="CHEBI:15379"/>
        <dbReference type="ChEBI" id="CHEBI:29033"/>
        <dbReference type="ChEBI" id="CHEBI:29034"/>
        <dbReference type="EC" id="1.16.3.1"/>
    </reaction>
</comment>
<evidence type="ECO:0000313" key="13">
    <source>
        <dbReference type="EMBL" id="SUZ12354.1"/>
    </source>
</evidence>
<keyword evidence="7" id="KW-0809">Transit peptide</keyword>
<dbReference type="GO" id="GO:0008199">
    <property type="term" value="F:ferric iron binding"/>
    <property type="evidence" value="ECO:0007669"/>
    <property type="project" value="InterPro"/>
</dbReference>
<dbReference type="EC" id="1.16.3.1" evidence="3"/>
<evidence type="ECO:0000256" key="9">
    <source>
        <dbReference type="ARBA" id="ARBA00023004"/>
    </source>
</evidence>
<evidence type="ECO:0000256" key="3">
    <source>
        <dbReference type="ARBA" id="ARBA00013107"/>
    </source>
</evidence>
<evidence type="ECO:0000256" key="6">
    <source>
        <dbReference type="ARBA" id="ARBA00022496"/>
    </source>
</evidence>
<evidence type="ECO:0000256" key="12">
    <source>
        <dbReference type="ARBA" id="ARBA00047990"/>
    </source>
</evidence>
<evidence type="ECO:0000256" key="5">
    <source>
        <dbReference type="ARBA" id="ARBA00022448"/>
    </source>
</evidence>
<dbReference type="GO" id="GO:0005739">
    <property type="term" value="C:mitochondrion"/>
    <property type="evidence" value="ECO:0007669"/>
    <property type="project" value="UniProtKB-SubCell"/>
</dbReference>
<evidence type="ECO:0000256" key="4">
    <source>
        <dbReference type="ARBA" id="ARBA00022434"/>
    </source>
</evidence>
<evidence type="ECO:0000256" key="11">
    <source>
        <dbReference type="ARBA" id="ARBA00023128"/>
    </source>
</evidence>
<accession>A0A381LEK4</accession>
<dbReference type="GO" id="GO:0006826">
    <property type="term" value="P:iron ion transport"/>
    <property type="evidence" value="ECO:0007669"/>
    <property type="project" value="UniProtKB-KW"/>
</dbReference>
<dbReference type="Gene3D" id="3.30.920.10">
    <property type="entry name" value="Frataxin/CyaY"/>
    <property type="match status" value="1"/>
</dbReference>
<keyword evidence="9" id="KW-0408">Iron</keyword>
<keyword evidence="10" id="KW-0406">Ion transport</keyword>
<dbReference type="InterPro" id="IPR002908">
    <property type="entry name" value="Frataxin/CyaY"/>
</dbReference>
<dbReference type="NCBIfam" id="TIGR03422">
    <property type="entry name" value="mito_frataxin"/>
    <property type="match status" value="1"/>
</dbReference>
<evidence type="ECO:0000256" key="1">
    <source>
        <dbReference type="ARBA" id="ARBA00004173"/>
    </source>
</evidence>
<dbReference type="EMBL" id="UIGY01000169">
    <property type="protein sequence ID" value="SUZ12354.1"/>
    <property type="molecule type" value="Genomic_DNA"/>
</dbReference>
<dbReference type="OrthoDB" id="1897642at2759"/>
<dbReference type="GO" id="GO:0034986">
    <property type="term" value="F:iron chaperone activity"/>
    <property type="evidence" value="ECO:0007669"/>
    <property type="project" value="TreeGrafter"/>
</dbReference>
<dbReference type="InterPro" id="IPR017789">
    <property type="entry name" value="Frataxin"/>
</dbReference>
<dbReference type="PANTHER" id="PTHR16821">
    <property type="entry name" value="FRATAXIN"/>
    <property type="match status" value="1"/>
</dbReference>
<sequence length="194" mass="22134">MVRASVFRLFRTVNVYISRRYDRFSTRLNWEPLKKVSVNFQPVILRPFTHTHRALTSTQPKLSVSTSSPNTASVKPADIGLEKYHELADSYLSKLYDKIEQCQEENDTIDCEFSKAGILTITIPSNGVYIINKQTPNKQIWLSSPISGPKRYDYIISSESQIKKENASHGEWVYIRDGKTLSNLLAEECGITLT</sequence>
<dbReference type="InterPro" id="IPR036524">
    <property type="entry name" value="Frataxin/CyaY_sf"/>
</dbReference>
<comment type="similarity">
    <text evidence="2">Belongs to the frataxin family.</text>
</comment>
<evidence type="ECO:0000256" key="10">
    <source>
        <dbReference type="ARBA" id="ARBA00023065"/>
    </source>
</evidence>
<keyword evidence="11" id="KW-0496">Mitochondrion</keyword>
<dbReference type="SUPFAM" id="SSF55387">
    <property type="entry name" value="Frataxin/Nqo15-like"/>
    <property type="match status" value="1"/>
</dbReference>
<organism evidence="13">
    <name type="scientific">Blumeria graminis f. sp. tritici 96224</name>
    <dbReference type="NCBI Taxonomy" id="1268274"/>
    <lineage>
        <taxon>Eukaryota</taxon>
        <taxon>Fungi</taxon>
        <taxon>Dikarya</taxon>
        <taxon>Ascomycota</taxon>
        <taxon>Pezizomycotina</taxon>
        <taxon>Leotiomycetes</taxon>
        <taxon>Erysiphales</taxon>
        <taxon>Erysiphaceae</taxon>
        <taxon>Blumeria</taxon>
    </lineage>
</organism>
<dbReference type="AlphaFoldDB" id="A0A381LEK4"/>
<evidence type="ECO:0000256" key="2">
    <source>
        <dbReference type="ARBA" id="ARBA00008183"/>
    </source>
</evidence>
<dbReference type="GO" id="GO:0016226">
    <property type="term" value="P:iron-sulfur cluster assembly"/>
    <property type="evidence" value="ECO:0007669"/>
    <property type="project" value="InterPro"/>
</dbReference>
<reference evidence="13" key="1">
    <citation type="submission" date="2018-07" db="EMBL/GenBank/DDBJ databases">
        <authorList>
            <person name="Quirk P.G."/>
            <person name="Krulwich T.A."/>
        </authorList>
    </citation>
    <scope>NUCLEOTIDE SEQUENCE</scope>
    <source>
        <strain evidence="13">96224</strain>
    </source>
</reference>
<dbReference type="GO" id="GO:0004322">
    <property type="term" value="F:ferroxidase activity"/>
    <property type="evidence" value="ECO:0007669"/>
    <property type="project" value="UniProtKB-EC"/>
</dbReference>
<keyword evidence="6" id="KW-0410">Iron transport</keyword>